<proteinExistence type="predicted"/>
<evidence type="ECO:0000256" key="6">
    <source>
        <dbReference type="ARBA" id="ARBA00022692"/>
    </source>
</evidence>
<evidence type="ECO:0000259" key="12">
    <source>
        <dbReference type="PROSITE" id="PS50109"/>
    </source>
</evidence>
<evidence type="ECO:0000259" key="13">
    <source>
        <dbReference type="PROSITE" id="PS50885"/>
    </source>
</evidence>
<dbReference type="PANTHER" id="PTHR45436:SF5">
    <property type="entry name" value="SENSOR HISTIDINE KINASE TRCS"/>
    <property type="match status" value="1"/>
</dbReference>
<keyword evidence="6 11" id="KW-0812">Transmembrane</keyword>
<keyword evidence="9" id="KW-0902">Two-component regulatory system</keyword>
<dbReference type="SMART" id="SM00388">
    <property type="entry name" value="HisKA"/>
    <property type="match status" value="1"/>
</dbReference>
<name>A0A844CTP7_9RHOB</name>
<feature type="transmembrane region" description="Helical" evidence="11">
    <location>
        <begin position="47"/>
        <end position="67"/>
    </location>
</feature>
<dbReference type="AlphaFoldDB" id="A0A844CTP7"/>
<dbReference type="PROSITE" id="PS50109">
    <property type="entry name" value="HIS_KIN"/>
    <property type="match status" value="1"/>
</dbReference>
<dbReference type="Gene3D" id="1.10.287.130">
    <property type="match status" value="1"/>
</dbReference>
<dbReference type="Gene3D" id="3.30.565.10">
    <property type="entry name" value="Histidine kinase-like ATPase, C-terminal domain"/>
    <property type="match status" value="1"/>
</dbReference>
<dbReference type="InterPro" id="IPR036097">
    <property type="entry name" value="HisK_dim/P_sf"/>
</dbReference>
<comment type="caution">
    <text evidence="14">The sequence shown here is derived from an EMBL/GenBank/DDBJ whole genome shotgun (WGS) entry which is preliminary data.</text>
</comment>
<evidence type="ECO:0000256" key="5">
    <source>
        <dbReference type="ARBA" id="ARBA00022679"/>
    </source>
</evidence>
<keyword evidence="4" id="KW-0597">Phosphoprotein</keyword>
<evidence type="ECO:0000256" key="2">
    <source>
        <dbReference type="ARBA" id="ARBA00004370"/>
    </source>
</evidence>
<dbReference type="GO" id="GO:0016020">
    <property type="term" value="C:membrane"/>
    <property type="evidence" value="ECO:0007669"/>
    <property type="project" value="UniProtKB-SubCell"/>
</dbReference>
<evidence type="ECO:0000256" key="9">
    <source>
        <dbReference type="ARBA" id="ARBA00023012"/>
    </source>
</evidence>
<evidence type="ECO:0000256" key="8">
    <source>
        <dbReference type="ARBA" id="ARBA00022989"/>
    </source>
</evidence>
<dbReference type="SMART" id="SM00304">
    <property type="entry name" value="HAMP"/>
    <property type="match status" value="1"/>
</dbReference>
<dbReference type="OrthoDB" id="9815202at2"/>
<keyword evidence="5" id="KW-0808">Transferase</keyword>
<dbReference type="EC" id="2.7.13.3" evidence="3"/>
<dbReference type="SUPFAM" id="SSF55874">
    <property type="entry name" value="ATPase domain of HSP90 chaperone/DNA topoisomerase II/histidine kinase"/>
    <property type="match status" value="1"/>
</dbReference>
<evidence type="ECO:0000256" key="3">
    <source>
        <dbReference type="ARBA" id="ARBA00012438"/>
    </source>
</evidence>
<evidence type="ECO:0000256" key="11">
    <source>
        <dbReference type="SAM" id="Phobius"/>
    </source>
</evidence>
<dbReference type="CDD" id="cd00082">
    <property type="entry name" value="HisKA"/>
    <property type="match status" value="1"/>
</dbReference>
<dbReference type="PROSITE" id="PS50885">
    <property type="entry name" value="HAMP"/>
    <property type="match status" value="1"/>
</dbReference>
<evidence type="ECO:0000256" key="7">
    <source>
        <dbReference type="ARBA" id="ARBA00022777"/>
    </source>
</evidence>
<evidence type="ECO:0000313" key="15">
    <source>
        <dbReference type="Proteomes" id="UP000564704"/>
    </source>
</evidence>
<dbReference type="InterPro" id="IPR036890">
    <property type="entry name" value="HATPase_C_sf"/>
</dbReference>
<comment type="catalytic activity">
    <reaction evidence="1">
        <text>ATP + protein L-histidine = ADP + protein N-phospho-L-histidine.</text>
        <dbReference type="EC" id="2.7.13.3"/>
    </reaction>
</comment>
<dbReference type="SUPFAM" id="SSF47384">
    <property type="entry name" value="Homodimeric domain of signal transducing histidine kinase"/>
    <property type="match status" value="1"/>
</dbReference>
<dbReference type="Pfam" id="PF02518">
    <property type="entry name" value="HATPase_c"/>
    <property type="match status" value="1"/>
</dbReference>
<dbReference type="InterPro" id="IPR050428">
    <property type="entry name" value="TCS_sensor_his_kinase"/>
</dbReference>
<dbReference type="PANTHER" id="PTHR45436">
    <property type="entry name" value="SENSOR HISTIDINE KINASE YKOH"/>
    <property type="match status" value="1"/>
</dbReference>
<keyword evidence="15" id="KW-1185">Reference proteome</keyword>
<keyword evidence="7" id="KW-0418">Kinase</keyword>
<feature type="domain" description="Histidine kinase" evidence="12">
    <location>
        <begin position="129"/>
        <end position="317"/>
    </location>
</feature>
<feature type="domain" description="HAMP" evidence="13">
    <location>
        <begin position="68"/>
        <end position="121"/>
    </location>
</feature>
<dbReference type="RefSeq" id="WP_154150624.1">
    <property type="nucleotide sequence ID" value="NZ_SZWE01000001.1"/>
</dbReference>
<dbReference type="EMBL" id="SZWE01000001">
    <property type="protein sequence ID" value="MRU15389.1"/>
    <property type="molecule type" value="Genomic_DNA"/>
</dbReference>
<evidence type="ECO:0000256" key="10">
    <source>
        <dbReference type="ARBA" id="ARBA00023136"/>
    </source>
</evidence>
<dbReference type="Proteomes" id="UP000564704">
    <property type="component" value="Unassembled WGS sequence"/>
</dbReference>
<dbReference type="Gene3D" id="6.10.340.10">
    <property type="match status" value="1"/>
</dbReference>
<dbReference type="SMART" id="SM00387">
    <property type="entry name" value="HATPase_c"/>
    <property type="match status" value="1"/>
</dbReference>
<dbReference type="InterPro" id="IPR003594">
    <property type="entry name" value="HATPase_dom"/>
</dbReference>
<accession>A0A844CTP7</accession>
<keyword evidence="8 11" id="KW-1133">Transmembrane helix</keyword>
<dbReference type="GO" id="GO:0000155">
    <property type="term" value="F:phosphorelay sensor kinase activity"/>
    <property type="evidence" value="ECO:0007669"/>
    <property type="project" value="InterPro"/>
</dbReference>
<feature type="transmembrane region" description="Helical" evidence="11">
    <location>
        <begin position="12"/>
        <end position="35"/>
    </location>
</feature>
<keyword evidence="10 11" id="KW-0472">Membrane</keyword>
<sequence>MSKRVRQKWRPPLALVLGGTLATVLCLPLVGIAYFKLAGNILGWAETAWMIFWMAVVATCVLGFLVWRLVLRPVYALTEHAKAVKAGARDAPVPRHYGTPELSELGQAVIDMGSTLQDREAGLRAYTNHVTHELKSPLTSLIAAAELLEAESAPEDREELIGTVQRAAFAMRDKLEALRHLSAAREPVGRGPAQLSQVVGAVRDEAEIDVTLEGEAQVPMDAGALAAILGHLAQNAAAHGATALRITARGQRITVADDGPGIEDGNRARIFAPFFTTRRHDGGTGMGLTIVQTMLQAVDGQIDLLPSEAGAVFELRF</sequence>
<dbReference type="InterPro" id="IPR003661">
    <property type="entry name" value="HisK_dim/P_dom"/>
</dbReference>
<dbReference type="InterPro" id="IPR004358">
    <property type="entry name" value="Sig_transdc_His_kin-like_C"/>
</dbReference>
<dbReference type="InterPro" id="IPR003660">
    <property type="entry name" value="HAMP_dom"/>
</dbReference>
<organism evidence="14 15">
    <name type="scientific">Roseovarius bejariae</name>
    <dbReference type="NCBI Taxonomy" id="2576383"/>
    <lineage>
        <taxon>Bacteria</taxon>
        <taxon>Pseudomonadati</taxon>
        <taxon>Pseudomonadota</taxon>
        <taxon>Alphaproteobacteria</taxon>
        <taxon>Rhodobacterales</taxon>
        <taxon>Roseobacteraceae</taxon>
        <taxon>Roseovarius</taxon>
    </lineage>
</organism>
<dbReference type="InterPro" id="IPR005467">
    <property type="entry name" value="His_kinase_dom"/>
</dbReference>
<dbReference type="Pfam" id="PF00672">
    <property type="entry name" value="HAMP"/>
    <property type="match status" value="1"/>
</dbReference>
<dbReference type="PRINTS" id="PR00344">
    <property type="entry name" value="BCTRLSENSOR"/>
</dbReference>
<dbReference type="Pfam" id="PF00512">
    <property type="entry name" value="HisKA"/>
    <property type="match status" value="1"/>
</dbReference>
<evidence type="ECO:0000256" key="1">
    <source>
        <dbReference type="ARBA" id="ARBA00000085"/>
    </source>
</evidence>
<evidence type="ECO:0000313" key="14">
    <source>
        <dbReference type="EMBL" id="MRU15389.1"/>
    </source>
</evidence>
<gene>
    <name evidence="14" type="ORF">FDP25_08110</name>
</gene>
<evidence type="ECO:0000256" key="4">
    <source>
        <dbReference type="ARBA" id="ARBA00022553"/>
    </source>
</evidence>
<protein>
    <recommendedName>
        <fullName evidence="3">histidine kinase</fullName>
        <ecNumber evidence="3">2.7.13.3</ecNumber>
    </recommendedName>
</protein>
<comment type="subcellular location">
    <subcellularLocation>
        <location evidence="2">Membrane</location>
    </subcellularLocation>
</comment>
<reference evidence="14 15" key="1">
    <citation type="submission" date="2019-05" db="EMBL/GenBank/DDBJ databases">
        <title>Roseovarius bejariae sp. nov., a moderately halophylic bacterium isolated from a saline soil in Rambla Salada (Murcia).</title>
        <authorList>
            <person name="Castro D.J."/>
            <person name="Gomez-Altuve A."/>
            <person name="Reina J.C."/>
            <person name="Rodriguez M."/>
            <person name="Sampedro I."/>
            <person name="Llamas I."/>
            <person name="Martinez-Checa F."/>
        </authorList>
    </citation>
    <scope>NUCLEOTIDE SEQUENCE [LARGE SCALE GENOMIC DNA]</scope>
    <source>
        <strain evidence="14 15">A21</strain>
    </source>
</reference>